<comment type="similarity">
    <text evidence="2">Belongs to the YSL (TC 2.A.67.2) family.</text>
</comment>
<dbReference type="PANTHER" id="PTHR31645:SF4">
    <property type="entry name" value="METAL-NICOTIANAMINE TRANSPORTER YSL3"/>
    <property type="match status" value="1"/>
</dbReference>
<evidence type="ECO:0000256" key="2">
    <source>
        <dbReference type="ARBA" id="ARBA00010276"/>
    </source>
</evidence>
<dbReference type="GO" id="GO:0010039">
    <property type="term" value="P:response to iron ion"/>
    <property type="evidence" value="ECO:0007669"/>
    <property type="project" value="TreeGrafter"/>
</dbReference>
<dbReference type="PANTHER" id="PTHR31645">
    <property type="entry name" value="OLIGOPEPTIDE TRANSPORTER YGL114W-RELATED"/>
    <property type="match status" value="1"/>
</dbReference>
<organism evidence="8 9">
    <name type="scientific">Ensete ventricosum</name>
    <name type="common">Abyssinian banana</name>
    <name type="synonym">Musa ensete</name>
    <dbReference type="NCBI Taxonomy" id="4639"/>
    <lineage>
        <taxon>Eukaryota</taxon>
        <taxon>Viridiplantae</taxon>
        <taxon>Streptophyta</taxon>
        <taxon>Embryophyta</taxon>
        <taxon>Tracheophyta</taxon>
        <taxon>Spermatophyta</taxon>
        <taxon>Magnoliopsida</taxon>
        <taxon>Liliopsida</taxon>
        <taxon>Zingiberales</taxon>
        <taxon>Musaceae</taxon>
        <taxon>Ensete</taxon>
    </lineage>
</organism>
<feature type="region of interest" description="Disordered" evidence="7">
    <location>
        <begin position="109"/>
        <end position="128"/>
    </location>
</feature>
<keyword evidence="5" id="KW-1133">Transmembrane helix</keyword>
<dbReference type="InterPro" id="IPR004813">
    <property type="entry name" value="OPT"/>
</dbReference>
<dbReference type="Pfam" id="PF03169">
    <property type="entry name" value="OPT"/>
    <property type="match status" value="1"/>
</dbReference>
<evidence type="ECO:0000256" key="6">
    <source>
        <dbReference type="ARBA" id="ARBA00023136"/>
    </source>
</evidence>
<dbReference type="GO" id="GO:0035673">
    <property type="term" value="F:oligopeptide transmembrane transporter activity"/>
    <property type="evidence" value="ECO:0007669"/>
    <property type="project" value="InterPro"/>
</dbReference>
<evidence type="ECO:0000256" key="3">
    <source>
        <dbReference type="ARBA" id="ARBA00022448"/>
    </source>
</evidence>
<dbReference type="InterPro" id="IPR045035">
    <property type="entry name" value="YSL-like"/>
</dbReference>
<evidence type="ECO:0000256" key="1">
    <source>
        <dbReference type="ARBA" id="ARBA00004141"/>
    </source>
</evidence>
<protein>
    <submittedName>
        <fullName evidence="8">Uncharacterized protein</fullName>
    </submittedName>
</protein>
<dbReference type="GO" id="GO:0048316">
    <property type="term" value="P:seed development"/>
    <property type="evidence" value="ECO:0007669"/>
    <property type="project" value="TreeGrafter"/>
</dbReference>
<dbReference type="AlphaFoldDB" id="A0AAV8S2T1"/>
<reference evidence="8 9" key="1">
    <citation type="submission" date="2022-12" db="EMBL/GenBank/DDBJ databases">
        <title>Chromosome-scale assembly of the Ensete ventricosum genome.</title>
        <authorList>
            <person name="Dussert Y."/>
            <person name="Stocks J."/>
            <person name="Wendawek A."/>
            <person name="Woldeyes F."/>
            <person name="Nichols R.A."/>
            <person name="Borrell J.S."/>
        </authorList>
    </citation>
    <scope>NUCLEOTIDE SEQUENCE [LARGE SCALE GENOMIC DNA]</scope>
    <source>
        <strain evidence="9">cv. Maze</strain>
        <tissue evidence="8">Seeds</tissue>
    </source>
</reference>
<gene>
    <name evidence="8" type="ORF">OPV22_004104</name>
</gene>
<evidence type="ECO:0000256" key="5">
    <source>
        <dbReference type="ARBA" id="ARBA00022989"/>
    </source>
</evidence>
<dbReference type="Proteomes" id="UP001222027">
    <property type="component" value="Unassembled WGS sequence"/>
</dbReference>
<name>A0AAV8S2T1_ENSVE</name>
<evidence type="ECO:0000313" key="9">
    <source>
        <dbReference type="Proteomes" id="UP001222027"/>
    </source>
</evidence>
<sequence length="292" mass="32700">MQEIETAALVSRRVPSMVQASNPAPPCHEPRRRGHAHCHRDEAQPYDVSAALLAFAVLRSWTKLLHMIRILSTPFTRQDATTSPSEVDLDPILLGLNKKTYEQARVDTEGNVPGRYKDPGMALGPGSSQEGNSSYFLLFLIYSYGTATAILINGFHTPHGDNIAKKQVHGFAKYFAVSFLWSTFQWFNSGGDGCGFSRFPVFGLKAWKQRFFFDFSLTMSGLQGYKVFLPTALIVGDGLYNFLKVLAFTARDMHARATPKMIKSEADQDNPILDDLRRNNVYIEESIPVWLA</sequence>
<proteinExistence type="inferred from homology"/>
<keyword evidence="3" id="KW-0813">Transport</keyword>
<evidence type="ECO:0000256" key="4">
    <source>
        <dbReference type="ARBA" id="ARBA00022692"/>
    </source>
</evidence>
<keyword evidence="9" id="KW-1185">Reference proteome</keyword>
<comment type="subcellular location">
    <subcellularLocation>
        <location evidence="1">Membrane</location>
        <topology evidence="1">Multi-pass membrane protein</topology>
    </subcellularLocation>
</comment>
<evidence type="ECO:0000313" key="8">
    <source>
        <dbReference type="EMBL" id="KAJ8513670.1"/>
    </source>
</evidence>
<dbReference type="EMBL" id="JAQQAF010000001">
    <property type="protein sequence ID" value="KAJ8513670.1"/>
    <property type="molecule type" value="Genomic_DNA"/>
</dbReference>
<comment type="caution">
    <text evidence="8">The sequence shown here is derived from an EMBL/GenBank/DDBJ whole genome shotgun (WGS) entry which is preliminary data.</text>
</comment>
<dbReference type="GO" id="GO:0005886">
    <property type="term" value="C:plasma membrane"/>
    <property type="evidence" value="ECO:0007669"/>
    <property type="project" value="TreeGrafter"/>
</dbReference>
<dbReference type="GO" id="GO:0051980">
    <property type="term" value="F:iron-nicotianamine transmembrane transporter activity"/>
    <property type="evidence" value="ECO:0007669"/>
    <property type="project" value="TreeGrafter"/>
</dbReference>
<keyword evidence="6" id="KW-0472">Membrane</keyword>
<keyword evidence="4" id="KW-0812">Transmembrane</keyword>
<evidence type="ECO:0000256" key="7">
    <source>
        <dbReference type="SAM" id="MobiDB-lite"/>
    </source>
</evidence>
<accession>A0AAV8S2T1</accession>